<sequence length="338" mass="37656">MIGALSNVPLRPQDHSFFAIMPFPIDNDIDAYSKLLKERACSCNNSVFPEVVTTDCGERGAAEWNIDRFDFWPSGIDKYFFNSNQNTCTASPKYLSHRSRPLVNASPSQARPVPAGQRISQRCAVANLAASRKWIGSAVRDTLAQYRRKVTASVVSFHPGSKSSGSRLLPLHYLTSCPSIPTREAGNALVSPMRLIDNDCCYRCGRVDVYDRRLGTCSIEHPTSSSTVWKSIQTIDFHMVRPLHISGSLTSVNVFVQARRFRVLKICALNEELVTRVERSMLRLIEILKIPLREIIAIDSPESNVVVTAAGRKVSRPPAASYNALWVDARGTVQYKII</sequence>
<organism evidence="1 2">
    <name type="scientific">Eumeta variegata</name>
    <name type="common">Bagworm moth</name>
    <name type="synonym">Eumeta japonica</name>
    <dbReference type="NCBI Taxonomy" id="151549"/>
    <lineage>
        <taxon>Eukaryota</taxon>
        <taxon>Metazoa</taxon>
        <taxon>Ecdysozoa</taxon>
        <taxon>Arthropoda</taxon>
        <taxon>Hexapoda</taxon>
        <taxon>Insecta</taxon>
        <taxon>Pterygota</taxon>
        <taxon>Neoptera</taxon>
        <taxon>Endopterygota</taxon>
        <taxon>Lepidoptera</taxon>
        <taxon>Glossata</taxon>
        <taxon>Ditrysia</taxon>
        <taxon>Tineoidea</taxon>
        <taxon>Psychidae</taxon>
        <taxon>Oiketicinae</taxon>
        <taxon>Eumeta</taxon>
    </lineage>
</organism>
<dbReference type="Proteomes" id="UP000299102">
    <property type="component" value="Unassembled WGS sequence"/>
</dbReference>
<gene>
    <name evidence="1" type="ORF">EVAR_39964_1</name>
</gene>
<dbReference type="AlphaFoldDB" id="A0A4C1X550"/>
<reference evidence="1 2" key="1">
    <citation type="journal article" date="2019" name="Commun. Biol.">
        <title>The bagworm genome reveals a unique fibroin gene that provides high tensile strength.</title>
        <authorList>
            <person name="Kono N."/>
            <person name="Nakamura H."/>
            <person name="Ohtoshi R."/>
            <person name="Tomita M."/>
            <person name="Numata K."/>
            <person name="Arakawa K."/>
        </authorList>
    </citation>
    <scope>NUCLEOTIDE SEQUENCE [LARGE SCALE GENOMIC DNA]</scope>
</reference>
<evidence type="ECO:0000313" key="1">
    <source>
        <dbReference type="EMBL" id="GBP57325.1"/>
    </source>
</evidence>
<evidence type="ECO:0000313" key="2">
    <source>
        <dbReference type="Proteomes" id="UP000299102"/>
    </source>
</evidence>
<keyword evidence="2" id="KW-1185">Reference proteome</keyword>
<proteinExistence type="predicted"/>
<protein>
    <submittedName>
        <fullName evidence="1">Uncharacterized protein</fullName>
    </submittedName>
</protein>
<comment type="caution">
    <text evidence="1">The sequence shown here is derived from an EMBL/GenBank/DDBJ whole genome shotgun (WGS) entry which is preliminary data.</text>
</comment>
<dbReference type="EMBL" id="BGZK01000713">
    <property type="protein sequence ID" value="GBP57325.1"/>
    <property type="molecule type" value="Genomic_DNA"/>
</dbReference>
<accession>A0A4C1X550</accession>
<name>A0A4C1X550_EUMVA</name>